<evidence type="ECO:0000256" key="1">
    <source>
        <dbReference type="SAM" id="Phobius"/>
    </source>
</evidence>
<dbReference type="AlphaFoldDB" id="A0A226CY19"/>
<organism evidence="2 3">
    <name type="scientific">Folsomia candida</name>
    <name type="common">Springtail</name>
    <dbReference type="NCBI Taxonomy" id="158441"/>
    <lineage>
        <taxon>Eukaryota</taxon>
        <taxon>Metazoa</taxon>
        <taxon>Ecdysozoa</taxon>
        <taxon>Arthropoda</taxon>
        <taxon>Hexapoda</taxon>
        <taxon>Collembola</taxon>
        <taxon>Entomobryomorpha</taxon>
        <taxon>Isotomoidea</taxon>
        <taxon>Isotomidae</taxon>
        <taxon>Proisotominae</taxon>
        <taxon>Folsomia</taxon>
    </lineage>
</organism>
<keyword evidence="1" id="KW-1133">Transmembrane helix</keyword>
<dbReference type="EMBL" id="LNIX01000058">
    <property type="protein sequence ID" value="OXA37377.1"/>
    <property type="molecule type" value="Genomic_DNA"/>
</dbReference>
<keyword evidence="1" id="KW-0812">Transmembrane</keyword>
<evidence type="ECO:0000313" key="2">
    <source>
        <dbReference type="EMBL" id="OXA37377.1"/>
    </source>
</evidence>
<feature type="transmembrane region" description="Helical" evidence="1">
    <location>
        <begin position="50"/>
        <end position="71"/>
    </location>
</feature>
<gene>
    <name evidence="2" type="ORF">Fcan01_27872</name>
</gene>
<keyword evidence="1" id="KW-0472">Membrane</keyword>
<feature type="transmembrane region" description="Helical" evidence="1">
    <location>
        <begin position="77"/>
        <end position="94"/>
    </location>
</feature>
<dbReference type="Proteomes" id="UP000198287">
    <property type="component" value="Unassembled WGS sequence"/>
</dbReference>
<protein>
    <submittedName>
        <fullName evidence="2">Uncharacterized protein</fullName>
    </submittedName>
</protein>
<sequence>MYTTQFFPLLVRHLGLCRLLKSVPAKFDSKLEKIVPVENPRDITIFRIQCIISLVYKYTVAMFLNLCIGPLTVPKKFQGVSFFLIYVLLLFFKWNYHLDIAPIQVVNSCVKFEKKLVKGWENFFPSYF</sequence>
<accession>A0A226CY19</accession>
<proteinExistence type="predicted"/>
<evidence type="ECO:0000313" key="3">
    <source>
        <dbReference type="Proteomes" id="UP000198287"/>
    </source>
</evidence>
<keyword evidence="3" id="KW-1185">Reference proteome</keyword>
<reference evidence="2 3" key="1">
    <citation type="submission" date="2015-12" db="EMBL/GenBank/DDBJ databases">
        <title>The genome of Folsomia candida.</title>
        <authorList>
            <person name="Faddeeva A."/>
            <person name="Derks M.F."/>
            <person name="Anvar Y."/>
            <person name="Smit S."/>
            <person name="Van Straalen N."/>
            <person name="Roelofs D."/>
        </authorList>
    </citation>
    <scope>NUCLEOTIDE SEQUENCE [LARGE SCALE GENOMIC DNA]</scope>
    <source>
        <strain evidence="2 3">VU population</strain>
        <tissue evidence="2">Whole body</tissue>
    </source>
</reference>
<name>A0A226CY19_FOLCA</name>
<comment type="caution">
    <text evidence="2">The sequence shown here is derived from an EMBL/GenBank/DDBJ whole genome shotgun (WGS) entry which is preliminary data.</text>
</comment>